<keyword evidence="5 7" id="KW-1133">Transmembrane helix</keyword>
<keyword evidence="7" id="KW-0813">Transport</keyword>
<dbReference type="GO" id="GO:0044780">
    <property type="term" value="P:bacterial-type flagellum assembly"/>
    <property type="evidence" value="ECO:0007669"/>
    <property type="project" value="InterPro"/>
</dbReference>
<dbReference type="InterPro" id="IPR042194">
    <property type="entry name" value="FHIPEP_1"/>
</dbReference>
<dbReference type="Gene3D" id="3.40.30.60">
    <property type="entry name" value="FHIPEP family, domain 1"/>
    <property type="match status" value="1"/>
</dbReference>
<keyword evidence="3 7" id="KW-1003">Cell membrane</keyword>
<name>A0A2N5Y7S0_9GAMM</name>
<evidence type="ECO:0000256" key="1">
    <source>
        <dbReference type="ARBA" id="ARBA00004651"/>
    </source>
</evidence>
<keyword evidence="7" id="KW-1006">Bacterial flagellum protein export</keyword>
<evidence type="ECO:0000256" key="3">
    <source>
        <dbReference type="ARBA" id="ARBA00022475"/>
    </source>
</evidence>
<feature type="transmembrane region" description="Helical" evidence="7">
    <location>
        <begin position="29"/>
        <end position="46"/>
    </location>
</feature>
<evidence type="ECO:0000256" key="2">
    <source>
        <dbReference type="ARBA" id="ARBA00008835"/>
    </source>
</evidence>
<dbReference type="EMBL" id="PKLZ01000001">
    <property type="protein sequence ID" value="PLW84441.1"/>
    <property type="molecule type" value="Genomic_DNA"/>
</dbReference>
<keyword evidence="7" id="KW-0653">Protein transport</keyword>
<dbReference type="NCBIfam" id="TIGR01398">
    <property type="entry name" value="FlhA"/>
    <property type="match status" value="1"/>
</dbReference>
<keyword evidence="9" id="KW-1185">Reference proteome</keyword>
<accession>A0A2N5Y7S0</accession>
<feature type="transmembrane region" description="Helical" evidence="7">
    <location>
        <begin position="190"/>
        <end position="211"/>
    </location>
</feature>
<keyword evidence="8" id="KW-0969">Cilium</keyword>
<organism evidence="8 9">
    <name type="scientific">Kineobactrum sediminis</name>
    <dbReference type="NCBI Taxonomy" id="1905677"/>
    <lineage>
        <taxon>Bacteria</taxon>
        <taxon>Pseudomonadati</taxon>
        <taxon>Pseudomonadota</taxon>
        <taxon>Gammaproteobacteria</taxon>
        <taxon>Cellvibrionales</taxon>
        <taxon>Halieaceae</taxon>
        <taxon>Kineobactrum</taxon>
    </lineage>
</organism>
<reference evidence="9" key="1">
    <citation type="submission" date="2017-11" db="EMBL/GenBank/DDBJ databases">
        <title>The draft genome sequence of Chromatocurvus sp. F02.</title>
        <authorList>
            <person name="Du Z.-J."/>
            <person name="Chang Y.-Q."/>
        </authorList>
    </citation>
    <scope>NUCLEOTIDE SEQUENCE [LARGE SCALE GENOMIC DNA]</scope>
    <source>
        <strain evidence="9">F02</strain>
    </source>
</reference>
<gene>
    <name evidence="7 8" type="primary">flhA</name>
    <name evidence="8" type="ORF">CWI75_01000</name>
</gene>
<evidence type="ECO:0000313" key="8">
    <source>
        <dbReference type="EMBL" id="PLW84441.1"/>
    </source>
</evidence>
<dbReference type="Pfam" id="PF00771">
    <property type="entry name" value="FHIPEP"/>
    <property type="match status" value="1"/>
</dbReference>
<dbReference type="GO" id="GO:0009306">
    <property type="term" value="P:protein secretion"/>
    <property type="evidence" value="ECO:0007669"/>
    <property type="project" value="InterPro"/>
</dbReference>
<evidence type="ECO:0000256" key="6">
    <source>
        <dbReference type="ARBA" id="ARBA00023136"/>
    </source>
</evidence>
<comment type="function">
    <text evidence="7">Required for formation of the rod structure of the flagellar apparatus. Together with FliI and FliH, may constitute the export apparatus of flagellin.</text>
</comment>
<comment type="similarity">
    <text evidence="2 7">Belongs to the FHIPEP (flagella/HR/invasion proteins export pore) family.</text>
</comment>
<dbReference type="PANTHER" id="PTHR30161">
    <property type="entry name" value="FLAGELLAR EXPORT PROTEIN, MEMBRANE FLHA SUBUNIT-RELATED"/>
    <property type="match status" value="1"/>
</dbReference>
<keyword evidence="8" id="KW-0282">Flagellum</keyword>
<comment type="caution">
    <text evidence="7">Lacks conserved residue(s) required for the propagation of feature annotation.</text>
</comment>
<evidence type="ECO:0000313" key="9">
    <source>
        <dbReference type="Proteomes" id="UP000234845"/>
    </source>
</evidence>
<dbReference type="PRINTS" id="PR00949">
    <property type="entry name" value="TYPE3IMAPROT"/>
</dbReference>
<dbReference type="PANTHER" id="PTHR30161:SF1">
    <property type="entry name" value="FLAGELLAR BIOSYNTHESIS PROTEIN FLHA-RELATED"/>
    <property type="match status" value="1"/>
</dbReference>
<dbReference type="AlphaFoldDB" id="A0A2N5Y7S0"/>
<dbReference type="InterPro" id="IPR006301">
    <property type="entry name" value="FlhA"/>
</dbReference>
<keyword evidence="6 7" id="KW-0472">Membrane</keyword>
<dbReference type="InterPro" id="IPR001712">
    <property type="entry name" value="T3SS_FHIPEP"/>
</dbReference>
<feature type="transmembrane region" description="Helical" evidence="7">
    <location>
        <begin position="223"/>
        <end position="249"/>
    </location>
</feature>
<keyword evidence="8" id="KW-0966">Cell projection</keyword>
<dbReference type="Gene3D" id="3.40.50.12790">
    <property type="entry name" value="FHIPEP family, domain 4"/>
    <property type="match status" value="1"/>
</dbReference>
<dbReference type="Proteomes" id="UP000234845">
    <property type="component" value="Unassembled WGS sequence"/>
</dbReference>
<keyword evidence="7" id="KW-1005">Bacterial flagellum biogenesis</keyword>
<feature type="transmembrane region" description="Helical" evidence="7">
    <location>
        <begin position="98"/>
        <end position="121"/>
    </location>
</feature>
<dbReference type="GO" id="GO:0005886">
    <property type="term" value="C:plasma membrane"/>
    <property type="evidence" value="ECO:0007669"/>
    <property type="project" value="UniProtKB-SubCell"/>
</dbReference>
<comment type="subcellular location">
    <subcellularLocation>
        <location evidence="1 7">Cell membrane</location>
        <topology evidence="1 7">Multi-pass membrane protein</topology>
    </subcellularLocation>
</comment>
<evidence type="ECO:0000256" key="5">
    <source>
        <dbReference type="ARBA" id="ARBA00022989"/>
    </source>
</evidence>
<sequence>MGLGGPAMVLLVLAMVVLPLPAALLDILFTFNITLSIAVILGVIYIMKPLEFGVFPTVLLLGTLLRLALNIASTRVVLLEGHTGADAAGKVIQAFGEFVIGGNYAVGLVVFAILVIINFVVVTKGATRVSEVTARFTLDAMPGKQMAIDADVNAGLIDQHEARARREEIRQEADFYGAMDGASKFVRGDAVAGIIILVINIVGGLLIGTIQRGMSFGDAVERYALLTVGDGLVAQIPALLLSTSVAMIVTRMSRPQDMGQELFSQLFGKPKVLAYTGGLLALMGLIPGMPNFSFLLLAAAAGGASWLLHKRIQKAESMALHEPSEAPSAETEPVKDFGWDDISQVDPVGLEVGYRLVPLVDRQQGGELMGRIKGVRKKLSQSLGFLIPAVHIRDNLELAPNQYRMSVFGVPCAEADVRPDRELAINPGGITGTVQGLAATDPAFGMPAVWIDPGSREHAQTLGYTVADSATVIATHMSQVLKKHAHELLGHQEVQHLFDQLAKTAPRLVEDLTPKILPLSTVVRILQQLLMEKIPIRNFRGICEALVEHGARSQDIDTLLAEVRVALGRQIVQEINGMAMELPVVTLAPELEQLLLQLVQQGNTSALEPGLAERIQETLQSSAQDQELRGEPAVLLVPPGIRQMLARFARQTVPGLHVLAHNEIPEDKQLRLVRSVTRSLTNVA</sequence>
<dbReference type="OrthoDB" id="9759185at2"/>
<dbReference type="InterPro" id="IPR042193">
    <property type="entry name" value="FHIPEP_3"/>
</dbReference>
<feature type="transmembrane region" description="Helical" evidence="7">
    <location>
        <begin position="58"/>
        <end position="78"/>
    </location>
</feature>
<dbReference type="PIRSF" id="PIRSF005419">
    <property type="entry name" value="FlhA"/>
    <property type="match status" value="1"/>
</dbReference>
<dbReference type="InterPro" id="IPR042196">
    <property type="entry name" value="FHIPEP_4"/>
</dbReference>
<keyword evidence="4 7" id="KW-0812">Transmembrane</keyword>
<evidence type="ECO:0000256" key="7">
    <source>
        <dbReference type="RuleBase" id="RU364093"/>
    </source>
</evidence>
<evidence type="ECO:0000256" key="4">
    <source>
        <dbReference type="ARBA" id="ARBA00022692"/>
    </source>
</evidence>
<comment type="caution">
    <text evidence="8">The sequence shown here is derived from an EMBL/GenBank/DDBJ whole genome shotgun (WGS) entry which is preliminary data.</text>
</comment>
<proteinExistence type="inferred from homology"/>
<protein>
    <recommendedName>
        <fullName evidence="7">Flagellar biosynthesis protein FlhA</fullName>
    </recommendedName>
</protein>
<dbReference type="Gene3D" id="1.10.8.540">
    <property type="entry name" value="FHIPEP family, domain 3"/>
    <property type="match status" value="1"/>
</dbReference>